<accession>A0ACC6QHJ4</accession>
<evidence type="ECO:0000313" key="1">
    <source>
        <dbReference type="EMBL" id="MEJ8657988.1"/>
    </source>
</evidence>
<comment type="caution">
    <text evidence="1">The sequence shown here is derived from an EMBL/GenBank/DDBJ whole genome shotgun (WGS) entry which is preliminary data.</text>
</comment>
<organism evidence="1 2">
    <name type="scientific">Streptomyces pratisoli</name>
    <dbReference type="NCBI Taxonomy" id="3139917"/>
    <lineage>
        <taxon>Bacteria</taxon>
        <taxon>Bacillati</taxon>
        <taxon>Actinomycetota</taxon>
        <taxon>Actinomycetes</taxon>
        <taxon>Kitasatosporales</taxon>
        <taxon>Streptomycetaceae</taxon>
        <taxon>Streptomyces</taxon>
    </lineage>
</organism>
<reference evidence="1" key="1">
    <citation type="submission" date="2024-03" db="EMBL/GenBank/DDBJ databases">
        <title>Novel Streptomyces species of biotechnological and ecological value are a feature of Machair soil.</title>
        <authorList>
            <person name="Prole J.R."/>
            <person name="Goodfellow M."/>
            <person name="Allenby N."/>
            <person name="Ward A.C."/>
        </authorList>
    </citation>
    <scope>NUCLEOTIDE SEQUENCE</scope>
    <source>
        <strain evidence="1">MS1.AVA.4</strain>
    </source>
</reference>
<name>A0ACC6QHJ4_9ACTN</name>
<dbReference type="EMBL" id="JBBKAI010000002">
    <property type="protein sequence ID" value="MEJ8657988.1"/>
    <property type="molecule type" value="Genomic_DNA"/>
</dbReference>
<evidence type="ECO:0000313" key="2">
    <source>
        <dbReference type="Proteomes" id="UP001375539"/>
    </source>
</evidence>
<gene>
    <name evidence="1" type="ORF">WKI58_15875</name>
</gene>
<dbReference type="Proteomes" id="UP001375539">
    <property type="component" value="Unassembled WGS sequence"/>
</dbReference>
<sequence>MSHHGEDGPGTRLPEGVPPLRPRGLSRMIRVPRLPGHGPWRHRLNKLFYVAAVVGTGVSLWAYWLTYTDVRDRAASEDEIATVCDGLVDAEAAMDLRGGVVRASVSAGDQDGPPFDARPDTCIVDRMLEPGRSDDLVVVAVRRSETVTPLLVVGDEVGNEPFGSRDDRGRLLDDPTRLADHAEPHPLGDGSLGDRSDNSVTIRAACPSGEPTALEVTATARYDGVSDEDRRILAVLARGTMEEAAARLRCAVRLPHLPARFEAPGRALGAPTSARTSCAWYGRHLGATASGRLPDRMLEPPTAPRSGKETCLLAVSPAAVRGMTPQLPWDSRKYVEGALTYSPWWMRTASVFGAGTASVGYGDRRQYAYLGPGTAGGEKDHGVWWASSVCDGQPALHTLTVSFTYDDVVLDRLPALFRAYVDDITRRRGCTDVTFPEPSAFTARR</sequence>
<proteinExistence type="predicted"/>
<keyword evidence="2" id="KW-1185">Reference proteome</keyword>
<protein>
    <submittedName>
        <fullName evidence="1">Uncharacterized protein</fullName>
    </submittedName>
</protein>